<reference evidence="2" key="1">
    <citation type="submission" date="2022-04" db="EMBL/GenBank/DDBJ databases">
        <authorList>
            <person name="Friedrich I."/>
            <person name="Schneider D."/>
            <person name="Poehlein A."/>
            <person name="Hertel R."/>
            <person name="Daniel R."/>
        </authorList>
    </citation>
    <scope>NUCLEOTIDE SEQUENCE</scope>
</reference>
<keyword evidence="3" id="KW-1185">Reference proteome</keyword>
<dbReference type="Proteomes" id="UP001055634">
    <property type="component" value="Segment"/>
</dbReference>
<evidence type="ECO:0000313" key="2">
    <source>
        <dbReference type="EMBL" id="UTC28325.1"/>
    </source>
</evidence>
<proteinExistence type="predicted"/>
<dbReference type="EMBL" id="ON529850">
    <property type="protein sequence ID" value="UTC28325.1"/>
    <property type="molecule type" value="Genomic_DNA"/>
</dbReference>
<organism evidence="2 3">
    <name type="scientific">Brevundimonas phage vB_BpoS-Gurke</name>
    <dbReference type="NCBI Taxonomy" id="2948599"/>
    <lineage>
        <taxon>Viruses</taxon>
        <taxon>Duplodnaviria</taxon>
        <taxon>Heunggongvirae</taxon>
        <taxon>Uroviricota</taxon>
        <taxon>Caudoviricetes</taxon>
        <taxon>Jeanschmidtviridae</taxon>
        <taxon>Kikimoravirus</taxon>
        <taxon>Kikimoravirus gurke</taxon>
    </lineage>
</organism>
<evidence type="ECO:0000313" key="3">
    <source>
        <dbReference type="Proteomes" id="UP001055634"/>
    </source>
</evidence>
<gene>
    <name evidence="2" type="ORF">GURKE_02940</name>
</gene>
<sequence>MTKPLLLIVEETVQRVYELDGENPHHAALVQRVINAPLERERLPYEPKPKLPPRLGKRATKGNPAPVIGAPNAKGAFEAIDPVEAHAVNSMMTLLHLDEGGKPFYQFKVKRTTVERGPVKS</sequence>
<feature type="region of interest" description="Disordered" evidence="1">
    <location>
        <begin position="41"/>
        <end position="70"/>
    </location>
</feature>
<accession>A0A9E7SST6</accession>
<protein>
    <submittedName>
        <fullName evidence="2">Uncharacterized protein</fullName>
    </submittedName>
</protein>
<name>A0A9E7SST6_9CAUD</name>
<evidence type="ECO:0000256" key="1">
    <source>
        <dbReference type="SAM" id="MobiDB-lite"/>
    </source>
</evidence>